<evidence type="ECO:0000259" key="1">
    <source>
        <dbReference type="Pfam" id="PF04991"/>
    </source>
</evidence>
<dbReference type="InterPro" id="IPR052942">
    <property type="entry name" value="LPS_cholinephosphotransferase"/>
</dbReference>
<dbReference type="Proteomes" id="UP000002772">
    <property type="component" value="Unassembled WGS sequence"/>
</dbReference>
<dbReference type="Pfam" id="PF04991">
    <property type="entry name" value="LicD"/>
    <property type="match status" value="1"/>
</dbReference>
<dbReference type="InterPro" id="IPR007074">
    <property type="entry name" value="LicD/FKTN/FKRP_NTP_transf"/>
</dbReference>
<evidence type="ECO:0000313" key="2">
    <source>
        <dbReference type="EMBL" id="EGN56347.1"/>
    </source>
</evidence>
<evidence type="ECO:0000313" key="3">
    <source>
        <dbReference type="Proteomes" id="UP000002772"/>
    </source>
</evidence>
<protein>
    <submittedName>
        <fullName evidence="2">LicD family protein</fullName>
    </submittedName>
</protein>
<dbReference type="STRING" id="688246.Premu_0890"/>
<proteinExistence type="predicted"/>
<keyword evidence="3" id="KW-1185">Reference proteome</keyword>
<dbReference type="RefSeq" id="WP_007573423.1">
    <property type="nucleotide sequence ID" value="NZ_BPTS01000001.1"/>
</dbReference>
<dbReference type="PANTHER" id="PTHR43404">
    <property type="entry name" value="LIPOPOLYSACCHARIDE CHOLINEPHOSPHOTRANSFERASE LICD"/>
    <property type="match status" value="1"/>
</dbReference>
<dbReference type="GO" id="GO:0009100">
    <property type="term" value="P:glycoprotein metabolic process"/>
    <property type="evidence" value="ECO:0007669"/>
    <property type="project" value="UniProtKB-ARBA"/>
</dbReference>
<reference evidence="3" key="1">
    <citation type="journal article" date="2011" name="Stand. Genomic Sci.">
        <title>Non-contiguous finished genome sequence of the opportunistic oral pathogen Prevotella multisaccharivorax type strain (PPPA20).</title>
        <authorList>
            <person name="Pati A."/>
            <person name="Gronow S."/>
            <person name="Lu M."/>
            <person name="Lapidus A."/>
            <person name="Nolan M."/>
            <person name="Lucas S."/>
            <person name="Hammon N."/>
            <person name="Deshpande S."/>
            <person name="Cheng J.F."/>
            <person name="Tapia R."/>
            <person name="Han C."/>
            <person name="Goodwin L."/>
            <person name="Pitluck S."/>
            <person name="Liolios K."/>
            <person name="Pagani I."/>
            <person name="Mavromatis K."/>
            <person name="Mikhailova N."/>
            <person name="Huntemann M."/>
            <person name="Chen A."/>
            <person name="Palaniappan K."/>
            <person name="Land M."/>
            <person name="Hauser L."/>
            <person name="Detter J.C."/>
            <person name="Brambilla E.M."/>
            <person name="Rohde M."/>
            <person name="Goker M."/>
            <person name="Woyke T."/>
            <person name="Bristow J."/>
            <person name="Eisen J.A."/>
            <person name="Markowitz V."/>
            <person name="Hugenholtz P."/>
            <person name="Kyrpides N.C."/>
            <person name="Klenk H.P."/>
            <person name="Ivanova N."/>
        </authorList>
    </citation>
    <scope>NUCLEOTIDE SEQUENCE [LARGE SCALE GENOMIC DNA]</scope>
    <source>
        <strain evidence="3">DSM 17128</strain>
    </source>
</reference>
<dbReference type="PANTHER" id="PTHR43404:SF2">
    <property type="entry name" value="LIPOPOLYSACCHARIDE CHOLINEPHOSPHOTRANSFERASE LICD"/>
    <property type="match status" value="1"/>
</dbReference>
<gene>
    <name evidence="2" type="ORF">Premu_0890</name>
</gene>
<name>F8N7C0_9BACT</name>
<accession>F8N7C0</accession>
<dbReference type="EMBL" id="GL945017">
    <property type="protein sequence ID" value="EGN56347.1"/>
    <property type="molecule type" value="Genomic_DNA"/>
</dbReference>
<dbReference type="SUPFAM" id="SSF81301">
    <property type="entry name" value="Nucleotidyltransferase"/>
    <property type="match status" value="1"/>
</dbReference>
<feature type="domain" description="LicD/FKTN/FKRP nucleotidyltransferase" evidence="1">
    <location>
        <begin position="26"/>
        <end position="255"/>
    </location>
</feature>
<dbReference type="HOGENOM" id="CLU_075543_0_0_10"/>
<dbReference type="eggNOG" id="COG3475">
    <property type="taxonomic scope" value="Bacteria"/>
</dbReference>
<dbReference type="AlphaFoldDB" id="F8N7C0"/>
<sequence>MTVTPELQPEWNRIITDILREFIDICQQQGYTYYVCGGTAIGAVRHHGLIPWDDDIDVFMPRPDYDKFLTFAKDYRSDRYELLTPYTTKDYPMYFAKLCNRQTSLIENADIPSLWGLYIDIFPLDGASADRDEAVRDQHRLRHEMNKLEAISTHASFGAYLSLLKDPHSWGRFVRKTIGFMARKPYRHWIIQRMERICRHYDFSSSANVMAYCGSYGNREVFPKQWLEGTVSMPFGPLTVCLFSGYDGYLHQLYGDYMQLPPVEKRVSHHTKAYFNLKRRISQKEFDDILQHR</sequence>
<organism evidence="2 3">
    <name type="scientific">Hallella multisaccharivorax DSM 17128</name>
    <dbReference type="NCBI Taxonomy" id="688246"/>
    <lineage>
        <taxon>Bacteria</taxon>
        <taxon>Pseudomonadati</taxon>
        <taxon>Bacteroidota</taxon>
        <taxon>Bacteroidia</taxon>
        <taxon>Bacteroidales</taxon>
        <taxon>Prevotellaceae</taxon>
        <taxon>Hallella</taxon>
    </lineage>
</organism>
<dbReference type="InterPro" id="IPR043519">
    <property type="entry name" value="NT_sf"/>
</dbReference>